<accession>A0AAD6ZAX8</accession>
<comment type="caution">
    <text evidence="2">The sequence shown here is derived from an EMBL/GenBank/DDBJ whole genome shotgun (WGS) entry which is preliminary data.</text>
</comment>
<organism evidence="2 3">
    <name type="scientific">Mycena albidolilacea</name>
    <dbReference type="NCBI Taxonomy" id="1033008"/>
    <lineage>
        <taxon>Eukaryota</taxon>
        <taxon>Fungi</taxon>
        <taxon>Dikarya</taxon>
        <taxon>Basidiomycota</taxon>
        <taxon>Agaricomycotina</taxon>
        <taxon>Agaricomycetes</taxon>
        <taxon>Agaricomycetidae</taxon>
        <taxon>Agaricales</taxon>
        <taxon>Marasmiineae</taxon>
        <taxon>Mycenaceae</taxon>
        <taxon>Mycena</taxon>
    </lineage>
</organism>
<sequence length="206" mass="22787">MCQVHGLYHDRIADNEHLRVPRVPRREKGYPYHPPPTSRTSTRVRIPAPALVAYTVPVPRSLSGSGFRTKPPLGMRRRCGSGTRRHLAALTRAPASGRKVSFLFARSKAQILGHRARPPAGIRIVKPRTRQEVRASTPSCTMTPDARCTFTPVPPRCSRVLPLSPHVHTSRRTTRRGAGSCKVRPDPPLHCAFPHTSRSTPLGEDG</sequence>
<feature type="region of interest" description="Disordered" evidence="1">
    <location>
        <begin position="167"/>
        <end position="206"/>
    </location>
</feature>
<evidence type="ECO:0000256" key="1">
    <source>
        <dbReference type="SAM" id="MobiDB-lite"/>
    </source>
</evidence>
<dbReference type="EMBL" id="JARIHO010000065">
    <property type="protein sequence ID" value="KAJ7314808.1"/>
    <property type="molecule type" value="Genomic_DNA"/>
</dbReference>
<protein>
    <submittedName>
        <fullName evidence="2">Uncharacterized protein</fullName>
    </submittedName>
</protein>
<name>A0AAD6ZAX8_9AGAR</name>
<feature type="region of interest" description="Disordered" evidence="1">
    <location>
        <begin position="63"/>
        <end position="82"/>
    </location>
</feature>
<dbReference type="Proteomes" id="UP001218218">
    <property type="component" value="Unassembled WGS sequence"/>
</dbReference>
<reference evidence="2" key="1">
    <citation type="submission" date="2023-03" db="EMBL/GenBank/DDBJ databases">
        <title>Massive genome expansion in bonnet fungi (Mycena s.s.) driven by repeated elements and novel gene families across ecological guilds.</title>
        <authorList>
            <consortium name="Lawrence Berkeley National Laboratory"/>
            <person name="Harder C.B."/>
            <person name="Miyauchi S."/>
            <person name="Viragh M."/>
            <person name="Kuo A."/>
            <person name="Thoen E."/>
            <person name="Andreopoulos B."/>
            <person name="Lu D."/>
            <person name="Skrede I."/>
            <person name="Drula E."/>
            <person name="Henrissat B."/>
            <person name="Morin E."/>
            <person name="Kohler A."/>
            <person name="Barry K."/>
            <person name="LaButti K."/>
            <person name="Morin E."/>
            <person name="Salamov A."/>
            <person name="Lipzen A."/>
            <person name="Mereny Z."/>
            <person name="Hegedus B."/>
            <person name="Baldrian P."/>
            <person name="Stursova M."/>
            <person name="Weitz H."/>
            <person name="Taylor A."/>
            <person name="Grigoriev I.V."/>
            <person name="Nagy L.G."/>
            <person name="Martin F."/>
            <person name="Kauserud H."/>
        </authorList>
    </citation>
    <scope>NUCLEOTIDE SEQUENCE</scope>
    <source>
        <strain evidence="2">CBHHK002</strain>
    </source>
</reference>
<evidence type="ECO:0000313" key="2">
    <source>
        <dbReference type="EMBL" id="KAJ7314808.1"/>
    </source>
</evidence>
<proteinExistence type="predicted"/>
<keyword evidence="3" id="KW-1185">Reference proteome</keyword>
<evidence type="ECO:0000313" key="3">
    <source>
        <dbReference type="Proteomes" id="UP001218218"/>
    </source>
</evidence>
<dbReference type="AlphaFoldDB" id="A0AAD6ZAX8"/>
<gene>
    <name evidence="2" type="ORF">DFH08DRAFT_894837</name>
</gene>